<name>A0ABT2MSS8_9CYAN</name>
<evidence type="ECO:0000256" key="1">
    <source>
        <dbReference type="SAM" id="MobiDB-lite"/>
    </source>
</evidence>
<feature type="region of interest" description="Disordered" evidence="1">
    <location>
        <begin position="1"/>
        <end position="29"/>
    </location>
</feature>
<accession>A0ABT2MSS8</accession>
<organism evidence="2 3">
    <name type="scientific">Laspinema palackyanum D2a</name>
    <dbReference type="NCBI Taxonomy" id="2953684"/>
    <lineage>
        <taxon>Bacteria</taxon>
        <taxon>Bacillati</taxon>
        <taxon>Cyanobacteriota</taxon>
        <taxon>Cyanophyceae</taxon>
        <taxon>Oscillatoriophycideae</taxon>
        <taxon>Oscillatoriales</taxon>
        <taxon>Laspinemataceae</taxon>
        <taxon>Laspinema</taxon>
        <taxon>Laspinema palackyanum</taxon>
    </lineage>
</organism>
<sequence length="69" mass="7695">MFRPPAIRSPSGNFQGRDRPQTPNFSSKDYTEIAIGGSGLFGLQLVDLVMEFRELWEEAFGTPAEMDQG</sequence>
<evidence type="ECO:0000313" key="2">
    <source>
        <dbReference type="EMBL" id="MCT7967592.1"/>
    </source>
</evidence>
<dbReference type="EMBL" id="JAMXFF010000021">
    <property type="protein sequence ID" value="MCT7967592.1"/>
    <property type="molecule type" value="Genomic_DNA"/>
</dbReference>
<gene>
    <name evidence="2" type="ORF">NG799_14725</name>
</gene>
<dbReference type="RefSeq" id="WP_368007167.1">
    <property type="nucleotide sequence ID" value="NZ_JAMXFF010000021.1"/>
</dbReference>
<comment type="caution">
    <text evidence="2">The sequence shown here is derived from an EMBL/GenBank/DDBJ whole genome shotgun (WGS) entry which is preliminary data.</text>
</comment>
<protein>
    <submittedName>
        <fullName evidence="2">Uncharacterized protein</fullName>
    </submittedName>
</protein>
<dbReference type="Proteomes" id="UP001525890">
    <property type="component" value="Unassembled WGS sequence"/>
</dbReference>
<evidence type="ECO:0000313" key="3">
    <source>
        <dbReference type="Proteomes" id="UP001525890"/>
    </source>
</evidence>
<reference evidence="2 3" key="1">
    <citation type="journal article" date="2022" name="Front. Microbiol.">
        <title>High genomic differentiation and limited gene flow indicate recent cryptic speciation within the genus Laspinema (cyanobacteria).</title>
        <authorList>
            <person name="Stanojkovic A."/>
            <person name="Skoupy S."/>
            <person name="Skaloud P."/>
            <person name="Dvorak P."/>
        </authorList>
    </citation>
    <scope>NUCLEOTIDE SEQUENCE [LARGE SCALE GENOMIC DNA]</scope>
    <source>
        <strain evidence="2 3">D2a</strain>
    </source>
</reference>
<keyword evidence="3" id="KW-1185">Reference proteome</keyword>
<proteinExistence type="predicted"/>